<dbReference type="Proteomes" id="UP000449547">
    <property type="component" value="Unassembled WGS sequence"/>
</dbReference>
<feature type="domain" description="6-phosphofructo-2-kinase" evidence="4">
    <location>
        <begin position="86"/>
        <end position="306"/>
    </location>
</feature>
<feature type="compositionally biased region" description="Acidic residues" evidence="3">
    <location>
        <begin position="1"/>
        <end position="11"/>
    </location>
</feature>
<accession>A0A642UWW8</accession>
<dbReference type="PIRSF" id="PIRSF000709">
    <property type="entry name" value="6PFK_2-Ptase"/>
    <property type="match status" value="1"/>
</dbReference>
<dbReference type="GO" id="GO:0004331">
    <property type="term" value="F:fructose-2,6-bisphosphate 2-phosphatase activity"/>
    <property type="evidence" value="ECO:0007669"/>
    <property type="project" value="TreeGrafter"/>
</dbReference>
<dbReference type="InterPro" id="IPR003094">
    <property type="entry name" value="6Pfruct_kin"/>
</dbReference>
<dbReference type="OrthoDB" id="267323at2759"/>
<feature type="region of interest" description="Disordered" evidence="3">
    <location>
        <begin position="1"/>
        <end position="31"/>
    </location>
</feature>
<evidence type="ECO:0000256" key="3">
    <source>
        <dbReference type="SAM" id="MobiDB-lite"/>
    </source>
</evidence>
<dbReference type="GO" id="GO:0005829">
    <property type="term" value="C:cytosol"/>
    <property type="evidence" value="ECO:0007669"/>
    <property type="project" value="TreeGrafter"/>
</dbReference>
<dbReference type="InterPro" id="IPR013078">
    <property type="entry name" value="His_Pase_superF_clade-1"/>
</dbReference>
<protein>
    <recommendedName>
        <fullName evidence="4">6-phosphofructo-2-kinase domain-containing protein</fullName>
    </recommendedName>
</protein>
<reference evidence="5 6" key="1">
    <citation type="submission" date="2019-07" db="EMBL/GenBank/DDBJ databases">
        <title>Genome assembly of two rare yeast pathogens: Diutina rugosa and Trichomonascus ciferrii.</title>
        <authorList>
            <person name="Mixao V."/>
            <person name="Saus E."/>
            <person name="Hansen A."/>
            <person name="Lass-Flor C."/>
            <person name="Gabaldon T."/>
        </authorList>
    </citation>
    <scope>NUCLEOTIDE SEQUENCE [LARGE SCALE GENOMIC DNA]</scope>
    <source>
        <strain evidence="5 6">CBS 613</strain>
    </source>
</reference>
<dbReference type="PANTHER" id="PTHR10606">
    <property type="entry name" value="6-PHOSPHOFRUCTO-2-KINASE/FRUCTOSE-2,6-BISPHOSPHATASE"/>
    <property type="match status" value="1"/>
</dbReference>
<keyword evidence="1" id="KW-0547">Nucleotide-binding</keyword>
<evidence type="ECO:0000313" key="5">
    <source>
        <dbReference type="EMBL" id="KAA8904363.1"/>
    </source>
</evidence>
<dbReference type="VEuPathDB" id="FungiDB:DIURU_001944"/>
<proteinExistence type="predicted"/>
<comment type="caution">
    <text evidence="5">The sequence shown here is derived from an EMBL/GenBank/DDBJ whole genome shotgun (WGS) entry which is preliminary data.</text>
</comment>
<organism evidence="5 6">
    <name type="scientific">Diutina rugosa</name>
    <name type="common">Yeast</name>
    <name type="synonym">Candida rugosa</name>
    <dbReference type="NCBI Taxonomy" id="5481"/>
    <lineage>
        <taxon>Eukaryota</taxon>
        <taxon>Fungi</taxon>
        <taxon>Dikarya</taxon>
        <taxon>Ascomycota</taxon>
        <taxon>Saccharomycotina</taxon>
        <taxon>Pichiomycetes</taxon>
        <taxon>Debaryomycetaceae</taxon>
        <taxon>Diutina</taxon>
    </lineage>
</organism>
<dbReference type="Gene3D" id="3.40.50.1240">
    <property type="entry name" value="Phosphoglycerate mutase-like"/>
    <property type="match status" value="1"/>
</dbReference>
<dbReference type="GO" id="GO:0006000">
    <property type="term" value="P:fructose metabolic process"/>
    <property type="evidence" value="ECO:0007669"/>
    <property type="project" value="InterPro"/>
</dbReference>
<dbReference type="InterPro" id="IPR027417">
    <property type="entry name" value="P-loop_NTPase"/>
</dbReference>
<dbReference type="Gene3D" id="3.40.50.300">
    <property type="entry name" value="P-loop containing nucleotide triphosphate hydrolases"/>
    <property type="match status" value="1"/>
</dbReference>
<dbReference type="SUPFAM" id="SSF53254">
    <property type="entry name" value="Phosphoglycerate mutase-like"/>
    <property type="match status" value="1"/>
</dbReference>
<evidence type="ECO:0000256" key="2">
    <source>
        <dbReference type="ARBA" id="ARBA00022840"/>
    </source>
</evidence>
<gene>
    <name evidence="5" type="ORF">DIURU_001944</name>
</gene>
<dbReference type="InterPro" id="IPR013079">
    <property type="entry name" value="6Phosfructo_kin"/>
</dbReference>
<evidence type="ECO:0000259" key="4">
    <source>
        <dbReference type="Pfam" id="PF01591"/>
    </source>
</evidence>
<dbReference type="Pfam" id="PF01591">
    <property type="entry name" value="6PF2K"/>
    <property type="match status" value="1"/>
</dbReference>
<dbReference type="Pfam" id="PF00300">
    <property type="entry name" value="His_Phos_1"/>
    <property type="match status" value="1"/>
</dbReference>
<dbReference type="PANTHER" id="PTHR10606:SF39">
    <property type="entry name" value="6-PHOSPHOFRUCTO-2-KINASE_FRUCTOSE-2,6-BISPHOSPHATASE YLR345W-RELATED"/>
    <property type="match status" value="1"/>
</dbReference>
<dbReference type="FunFam" id="3.40.50.300:FF:000644">
    <property type="entry name" value="GpmB, Fructose-2,6-bisphosphatase"/>
    <property type="match status" value="1"/>
</dbReference>
<dbReference type="InterPro" id="IPR029033">
    <property type="entry name" value="His_PPase_superfam"/>
</dbReference>
<dbReference type="SUPFAM" id="SSF52540">
    <property type="entry name" value="P-loop containing nucleoside triphosphate hydrolases"/>
    <property type="match status" value="1"/>
</dbReference>
<feature type="compositionally biased region" description="Polar residues" evidence="3">
    <location>
        <begin position="15"/>
        <end position="27"/>
    </location>
</feature>
<dbReference type="EMBL" id="SWFT01000059">
    <property type="protein sequence ID" value="KAA8904363.1"/>
    <property type="molecule type" value="Genomic_DNA"/>
</dbReference>
<keyword evidence="2" id="KW-0067">ATP-binding</keyword>
<dbReference type="PRINTS" id="PR00991">
    <property type="entry name" value="6PFRUCTKNASE"/>
</dbReference>
<keyword evidence="6" id="KW-1185">Reference proteome</keyword>
<dbReference type="GeneID" id="54780595"/>
<dbReference type="GO" id="GO:0003873">
    <property type="term" value="F:6-phosphofructo-2-kinase activity"/>
    <property type="evidence" value="ECO:0007669"/>
    <property type="project" value="InterPro"/>
</dbReference>
<dbReference type="OMA" id="VKTHVFH"/>
<evidence type="ECO:0000256" key="1">
    <source>
        <dbReference type="ARBA" id="ARBA00022741"/>
    </source>
</evidence>
<dbReference type="GO" id="GO:0006003">
    <property type="term" value="P:fructose 2,6-bisphosphate metabolic process"/>
    <property type="evidence" value="ECO:0007669"/>
    <property type="project" value="InterPro"/>
</dbReference>
<dbReference type="GO" id="GO:0005524">
    <property type="term" value="F:ATP binding"/>
    <property type="evidence" value="ECO:0007669"/>
    <property type="project" value="UniProtKB-KW"/>
</dbReference>
<dbReference type="RefSeq" id="XP_034013269.1">
    <property type="nucleotide sequence ID" value="XM_034154541.1"/>
</dbReference>
<evidence type="ECO:0000313" key="6">
    <source>
        <dbReference type="Proteomes" id="UP000449547"/>
    </source>
</evidence>
<name>A0A642UWW8_DIURU</name>
<dbReference type="AlphaFoldDB" id="A0A642UWW8"/>
<sequence length="525" mass="59957">MSAVVDSEDELVGTTPDTSIAVSNPQKRTTKRWSFHNNKKPDLVNSVAEVAGEGKRRLTDVGDGDRVHNEIDPSCILGGAQLYSTESGRLFHAGKICIVLAGLPGRGKTHLSVALTRYLRWLGVTTHSFHLGNYRRAKADDLDYDLFVPHPDNHDASDIRQKIVDECLNDVLNFFKHDRGQIAIYDAVNALPEYRIDLARRFQEVNVQVLFIESLVDDDSLIMKNIASAAKSSPDYRSWDYQKAYEDYSNRIQHLTPYYREMGKTEGEQQLSYIKINNFGERIEVHNSNYGYLVNKVLFFIMNSTIKSGSVYFARCWKRELHNTEDPPLDDEGKVHAHNVTQTLLEHLRSKGREYAKDDCGKDKAAPLSADGARDGLVVWGSVKQRTLEYLKEFTDRGFTIRQRIQLSKKIPGVVAGMSDKEIKDNYPEDYASYQSDPYHFRYPRSESYHDLAIKIEPLILEMERMNGDLLVVADDTVIKVFLGYLLSVSCYDIPNLEIAQDEIVEIQFNAYANTFERIKVKEFK</sequence>